<dbReference type="GO" id="GO:0000978">
    <property type="term" value="F:RNA polymerase II cis-regulatory region sequence-specific DNA binding"/>
    <property type="evidence" value="ECO:0007669"/>
    <property type="project" value="TreeGrafter"/>
</dbReference>
<name>A0A915E2S1_9BILA</name>
<dbReference type="PROSITE" id="PS50157">
    <property type="entry name" value="ZINC_FINGER_C2H2_2"/>
    <property type="match status" value="2"/>
</dbReference>
<dbReference type="InterPro" id="IPR036236">
    <property type="entry name" value="Znf_C2H2_sf"/>
</dbReference>
<protein>
    <submittedName>
        <fullName evidence="7">C2H2-type domain-containing protein</fullName>
    </submittedName>
</protein>
<accession>A0A915E2S1</accession>
<dbReference type="FunFam" id="3.30.160.60:FF:000007">
    <property type="entry name" value="Basic krueppel-like factor 3"/>
    <property type="match status" value="1"/>
</dbReference>
<dbReference type="AlphaFoldDB" id="A0A915E2S1"/>
<dbReference type="SMART" id="SM00355">
    <property type="entry name" value="ZnF_C2H2"/>
    <property type="match status" value="2"/>
</dbReference>
<dbReference type="Pfam" id="PF00096">
    <property type="entry name" value="zf-C2H2"/>
    <property type="match status" value="2"/>
</dbReference>
<evidence type="ECO:0000256" key="3">
    <source>
        <dbReference type="ARBA" id="ARBA00022833"/>
    </source>
</evidence>
<dbReference type="WBParaSite" id="jg25236">
    <property type="protein sequence ID" value="jg25236"/>
    <property type="gene ID" value="jg25236"/>
</dbReference>
<feature type="domain" description="C2H2-type" evidence="5">
    <location>
        <begin position="245"/>
        <end position="274"/>
    </location>
</feature>
<evidence type="ECO:0000256" key="4">
    <source>
        <dbReference type="PROSITE-ProRule" id="PRU00042"/>
    </source>
</evidence>
<reference evidence="7" key="1">
    <citation type="submission" date="2022-11" db="UniProtKB">
        <authorList>
            <consortium name="WormBaseParasite"/>
        </authorList>
    </citation>
    <scope>IDENTIFICATION</scope>
</reference>
<dbReference type="InterPro" id="IPR013087">
    <property type="entry name" value="Znf_C2H2_type"/>
</dbReference>
<keyword evidence="2 4" id="KW-0863">Zinc-finger</keyword>
<keyword evidence="6" id="KW-1185">Reference proteome</keyword>
<organism evidence="6 7">
    <name type="scientific">Ditylenchus dipsaci</name>
    <dbReference type="NCBI Taxonomy" id="166011"/>
    <lineage>
        <taxon>Eukaryota</taxon>
        <taxon>Metazoa</taxon>
        <taxon>Ecdysozoa</taxon>
        <taxon>Nematoda</taxon>
        <taxon>Chromadorea</taxon>
        <taxon>Rhabditida</taxon>
        <taxon>Tylenchina</taxon>
        <taxon>Tylenchomorpha</taxon>
        <taxon>Sphaerularioidea</taxon>
        <taxon>Anguinidae</taxon>
        <taxon>Anguininae</taxon>
        <taxon>Ditylenchus</taxon>
    </lineage>
</organism>
<proteinExistence type="predicted"/>
<keyword evidence="1" id="KW-0479">Metal-binding</keyword>
<dbReference type="PANTHER" id="PTHR23235">
    <property type="entry name" value="KRUEPPEL-LIKE TRANSCRIPTION FACTOR"/>
    <property type="match status" value="1"/>
</dbReference>
<keyword evidence="3" id="KW-0862">Zinc</keyword>
<evidence type="ECO:0000256" key="1">
    <source>
        <dbReference type="ARBA" id="ARBA00022723"/>
    </source>
</evidence>
<evidence type="ECO:0000256" key="2">
    <source>
        <dbReference type="ARBA" id="ARBA00022771"/>
    </source>
</evidence>
<dbReference type="GO" id="GO:0000981">
    <property type="term" value="F:DNA-binding transcription factor activity, RNA polymerase II-specific"/>
    <property type="evidence" value="ECO:0007669"/>
    <property type="project" value="TreeGrafter"/>
</dbReference>
<dbReference type="PROSITE" id="PS00028">
    <property type="entry name" value="ZINC_FINGER_C2H2_1"/>
    <property type="match status" value="2"/>
</dbReference>
<dbReference type="SUPFAM" id="SSF57667">
    <property type="entry name" value="beta-beta-alpha zinc fingers"/>
    <property type="match status" value="2"/>
</dbReference>
<evidence type="ECO:0000259" key="5">
    <source>
        <dbReference type="PROSITE" id="PS50157"/>
    </source>
</evidence>
<feature type="domain" description="C2H2-type" evidence="5">
    <location>
        <begin position="275"/>
        <end position="302"/>
    </location>
</feature>
<evidence type="ECO:0000313" key="7">
    <source>
        <dbReference type="WBParaSite" id="jg25236"/>
    </source>
</evidence>
<evidence type="ECO:0000313" key="6">
    <source>
        <dbReference type="Proteomes" id="UP000887574"/>
    </source>
</evidence>
<dbReference type="GO" id="GO:0008270">
    <property type="term" value="F:zinc ion binding"/>
    <property type="evidence" value="ECO:0007669"/>
    <property type="project" value="UniProtKB-KW"/>
</dbReference>
<sequence>MLNAQHCSLPTTTTTVVGMAYPGCIHHLYNTTVSHSTIPCHCLSHNNTSVMTQNHTGTWTEMASFSQDSCPYYNLHPHALAHLQEARQFDFYSADYQPNFSQVDLPGPCYIHAAACPDPYLLYTQSEESSLEQWKSEPLDVPSPHRLSSMCSSASSSSSSMNSCTPLEAGIVGQHALADSPSSSSEMDGEEGHQEVLLPPEICAKVFCPPSAINPSSHMRTPRRSRLELNHKRVHHCREAGEKPYSCIWPGCQWQFARSDELTRHLRKHTGAKPFRCPNCVRCFARSDHLQLHMKRHMPKTSKATKAEMLRAEISRQITLRINKLILT</sequence>
<dbReference type="Proteomes" id="UP000887574">
    <property type="component" value="Unplaced"/>
</dbReference>
<dbReference type="Gene3D" id="3.30.160.60">
    <property type="entry name" value="Classic Zinc Finger"/>
    <property type="match status" value="2"/>
</dbReference>
<dbReference type="PANTHER" id="PTHR23235:SF120">
    <property type="entry name" value="KRUPPEL-LIKE FACTOR 15"/>
    <property type="match status" value="1"/>
</dbReference>